<dbReference type="CDD" id="cd06171">
    <property type="entry name" value="Sigma70_r4"/>
    <property type="match status" value="1"/>
</dbReference>
<dbReference type="InterPro" id="IPR013249">
    <property type="entry name" value="RNA_pol_sigma70_r4_t2"/>
</dbReference>
<dbReference type="Pfam" id="PF04542">
    <property type="entry name" value="Sigma70_r2"/>
    <property type="match status" value="1"/>
</dbReference>
<keyword evidence="8" id="KW-1185">Reference proteome</keyword>
<evidence type="ECO:0000256" key="4">
    <source>
        <dbReference type="ARBA" id="ARBA00023163"/>
    </source>
</evidence>
<comment type="caution">
    <text evidence="7">The sequence shown here is derived from an EMBL/GenBank/DDBJ whole genome shotgun (WGS) entry which is preliminary data.</text>
</comment>
<protein>
    <submittedName>
        <fullName evidence="7">RNA polymerase ECF family sigma subunit</fullName>
    </submittedName>
</protein>
<evidence type="ECO:0000256" key="3">
    <source>
        <dbReference type="ARBA" id="ARBA00023082"/>
    </source>
</evidence>
<keyword evidence="4" id="KW-0804">Transcription</keyword>
<evidence type="ECO:0000256" key="2">
    <source>
        <dbReference type="ARBA" id="ARBA00023015"/>
    </source>
</evidence>
<proteinExistence type="inferred from homology"/>
<dbReference type="InterPro" id="IPR014284">
    <property type="entry name" value="RNA_pol_sigma-70_dom"/>
</dbReference>
<gene>
    <name evidence="7" type="ORF">C7382_11647</name>
</gene>
<dbReference type="GO" id="GO:0003677">
    <property type="term" value="F:DNA binding"/>
    <property type="evidence" value="ECO:0007669"/>
    <property type="project" value="InterPro"/>
</dbReference>
<comment type="similarity">
    <text evidence="1">Belongs to the sigma-70 factor family. ECF subfamily.</text>
</comment>
<dbReference type="SUPFAM" id="SSF88946">
    <property type="entry name" value="Sigma2 domain of RNA polymerase sigma factors"/>
    <property type="match status" value="1"/>
</dbReference>
<dbReference type="GO" id="GO:0016987">
    <property type="term" value="F:sigma factor activity"/>
    <property type="evidence" value="ECO:0007669"/>
    <property type="project" value="UniProtKB-KW"/>
</dbReference>
<reference evidence="7 8" key="1">
    <citation type="submission" date="2018-04" db="EMBL/GenBank/DDBJ databases">
        <title>Genomic Encyclopedia of Type Strains, Phase IV (KMG-IV): sequencing the most valuable type-strain genomes for metagenomic binning, comparative biology and taxonomic classification.</title>
        <authorList>
            <person name="Goeker M."/>
        </authorList>
    </citation>
    <scope>NUCLEOTIDE SEQUENCE [LARGE SCALE GENOMIC DNA]</scope>
    <source>
        <strain evidence="7 8">DSM 28520</strain>
    </source>
</reference>
<accession>A0A2U1F7A4</accession>
<dbReference type="PANTHER" id="PTHR43133">
    <property type="entry name" value="RNA POLYMERASE ECF-TYPE SIGMA FACTO"/>
    <property type="match status" value="1"/>
</dbReference>
<keyword evidence="2" id="KW-0805">Transcription regulation</keyword>
<evidence type="ECO:0000313" key="7">
    <source>
        <dbReference type="EMBL" id="PVZ08063.1"/>
    </source>
</evidence>
<dbReference type="GO" id="GO:0006352">
    <property type="term" value="P:DNA-templated transcription initiation"/>
    <property type="evidence" value="ECO:0007669"/>
    <property type="project" value="InterPro"/>
</dbReference>
<sequence>MHLRLSNEMEKNPDSYYISAVQAGDTESFGSLVERYSDMLYTLIRRLVEDEDDAADLLQDTWVKAFGHIGRFDGRSTFSTWLYRIGYNEAIDHLRRRRRLVTGRTEELPDVEDEASELPDDTTPEQLQQALDALPQNDKALLLMFYSDDLSVRDIATVTGMSESNVKVKLHRLRTKLHKMIKG</sequence>
<evidence type="ECO:0000259" key="5">
    <source>
        <dbReference type="Pfam" id="PF04542"/>
    </source>
</evidence>
<organism evidence="7 8">
    <name type="scientific">Porphyromonas loveana</name>
    <dbReference type="NCBI Taxonomy" id="1884669"/>
    <lineage>
        <taxon>Bacteria</taxon>
        <taxon>Pseudomonadati</taxon>
        <taxon>Bacteroidota</taxon>
        <taxon>Bacteroidia</taxon>
        <taxon>Bacteroidales</taxon>
        <taxon>Porphyromonadaceae</taxon>
        <taxon>Porphyromonas</taxon>
    </lineage>
</organism>
<dbReference type="Gene3D" id="1.10.1740.10">
    <property type="match status" value="1"/>
</dbReference>
<dbReference type="InterPro" id="IPR013325">
    <property type="entry name" value="RNA_pol_sigma_r2"/>
</dbReference>
<feature type="domain" description="RNA polymerase sigma-70 region 2" evidence="5">
    <location>
        <begin position="32"/>
        <end position="99"/>
    </location>
</feature>
<dbReference type="SUPFAM" id="SSF88659">
    <property type="entry name" value="Sigma3 and sigma4 domains of RNA polymerase sigma factors"/>
    <property type="match status" value="1"/>
</dbReference>
<dbReference type="InterPro" id="IPR036388">
    <property type="entry name" value="WH-like_DNA-bd_sf"/>
</dbReference>
<dbReference type="AlphaFoldDB" id="A0A2U1F7A4"/>
<dbReference type="NCBIfam" id="TIGR02937">
    <property type="entry name" value="sigma70-ECF"/>
    <property type="match status" value="1"/>
</dbReference>
<name>A0A2U1F7A4_9PORP</name>
<dbReference type="InterPro" id="IPR007627">
    <property type="entry name" value="RNA_pol_sigma70_r2"/>
</dbReference>
<evidence type="ECO:0000259" key="6">
    <source>
        <dbReference type="Pfam" id="PF08281"/>
    </source>
</evidence>
<dbReference type="Pfam" id="PF08281">
    <property type="entry name" value="Sigma70_r4_2"/>
    <property type="match status" value="1"/>
</dbReference>
<dbReference type="PANTHER" id="PTHR43133:SF45">
    <property type="entry name" value="RNA POLYMERASE ECF-TYPE SIGMA FACTOR"/>
    <property type="match status" value="1"/>
</dbReference>
<dbReference type="RefSeq" id="WP_373698048.1">
    <property type="nucleotide sequence ID" value="NZ_JBGYUN010000175.1"/>
</dbReference>
<evidence type="ECO:0000313" key="8">
    <source>
        <dbReference type="Proteomes" id="UP000245462"/>
    </source>
</evidence>
<dbReference type="Gene3D" id="1.10.10.10">
    <property type="entry name" value="Winged helix-like DNA-binding domain superfamily/Winged helix DNA-binding domain"/>
    <property type="match status" value="1"/>
</dbReference>
<keyword evidence="3" id="KW-0731">Sigma factor</keyword>
<evidence type="ECO:0000256" key="1">
    <source>
        <dbReference type="ARBA" id="ARBA00010641"/>
    </source>
</evidence>
<dbReference type="InterPro" id="IPR039425">
    <property type="entry name" value="RNA_pol_sigma-70-like"/>
</dbReference>
<dbReference type="Proteomes" id="UP000245462">
    <property type="component" value="Unassembled WGS sequence"/>
</dbReference>
<feature type="domain" description="RNA polymerase sigma factor 70 region 4 type 2" evidence="6">
    <location>
        <begin position="125"/>
        <end position="177"/>
    </location>
</feature>
<dbReference type="EMBL" id="QEKY01000016">
    <property type="protein sequence ID" value="PVZ08063.1"/>
    <property type="molecule type" value="Genomic_DNA"/>
</dbReference>
<dbReference type="InterPro" id="IPR013324">
    <property type="entry name" value="RNA_pol_sigma_r3/r4-like"/>
</dbReference>